<name>A0A314ZNN3_PRUYE</name>
<dbReference type="AlphaFoldDB" id="A0A314ZNN3"/>
<protein>
    <recommendedName>
        <fullName evidence="1">Dirigent protein</fullName>
    </recommendedName>
</protein>
<comment type="subunit">
    <text evidence="1">Homodimer.</text>
</comment>
<dbReference type="InterPro" id="IPR004265">
    <property type="entry name" value="Dirigent"/>
</dbReference>
<gene>
    <name evidence="2" type="ORF">Pyn_38656</name>
</gene>
<comment type="similarity">
    <text evidence="1">Belongs to the plant dirigent protein family.</text>
</comment>
<accession>A0A314ZNN3</accession>
<comment type="subcellular location">
    <subcellularLocation>
        <location evidence="1">Secreted</location>
        <location evidence="1">Extracellular space</location>
        <location evidence="1">Apoplast</location>
    </subcellularLocation>
</comment>
<dbReference type="OrthoDB" id="1921494at2759"/>
<reference evidence="2 3" key="1">
    <citation type="submission" date="2018-02" db="EMBL/GenBank/DDBJ databases">
        <title>Draft genome of wild Prunus yedoensis var. nudiflora.</title>
        <authorList>
            <person name="Baek S."/>
            <person name="Kim J.-H."/>
            <person name="Choi K."/>
            <person name="Kim G.-B."/>
            <person name="Cho A."/>
            <person name="Jang H."/>
            <person name="Shin C.-H."/>
            <person name="Yu H.-J."/>
            <person name="Mun J.-H."/>
        </authorList>
    </citation>
    <scope>NUCLEOTIDE SEQUENCE [LARGE SCALE GENOMIC DNA]</scope>
    <source>
        <strain evidence="3">cv. Jeju island</strain>
        <tissue evidence="2">Leaf</tissue>
    </source>
</reference>
<comment type="function">
    <text evidence="1">Dirigent proteins impart stereoselectivity on the phenoxy radical-coupling reaction, yielding optically active lignans from two molecules of coniferyl alcohol in the biosynthesis of lignans, flavonolignans, and alkaloids and thus plays a central role in plant secondary metabolism.</text>
</comment>
<dbReference type="GO" id="GO:0048046">
    <property type="term" value="C:apoplast"/>
    <property type="evidence" value="ECO:0007669"/>
    <property type="project" value="UniProtKB-SubCell"/>
</dbReference>
<sequence>MSLALACLARHKGSMWQVLKMAAARPLLSLPCFRVGYADSLTFFGVHRMAASESHLAVMGGTGKYLNAKGHALVKTIPATNQHNTDGVDTVLQFTVYLTY</sequence>
<evidence type="ECO:0000313" key="2">
    <source>
        <dbReference type="EMBL" id="PQQ03576.1"/>
    </source>
</evidence>
<dbReference type="EMBL" id="PJQY01001325">
    <property type="protein sequence ID" value="PQQ03576.1"/>
    <property type="molecule type" value="Genomic_DNA"/>
</dbReference>
<dbReference type="STRING" id="2094558.A0A314ZNN3"/>
<comment type="caution">
    <text evidence="2">The sequence shown here is derived from an EMBL/GenBank/DDBJ whole genome shotgun (WGS) entry which is preliminary data.</text>
</comment>
<organism evidence="2 3">
    <name type="scientific">Prunus yedoensis var. nudiflora</name>
    <dbReference type="NCBI Taxonomy" id="2094558"/>
    <lineage>
        <taxon>Eukaryota</taxon>
        <taxon>Viridiplantae</taxon>
        <taxon>Streptophyta</taxon>
        <taxon>Embryophyta</taxon>
        <taxon>Tracheophyta</taxon>
        <taxon>Spermatophyta</taxon>
        <taxon>Magnoliopsida</taxon>
        <taxon>eudicotyledons</taxon>
        <taxon>Gunneridae</taxon>
        <taxon>Pentapetalae</taxon>
        <taxon>rosids</taxon>
        <taxon>fabids</taxon>
        <taxon>Rosales</taxon>
        <taxon>Rosaceae</taxon>
        <taxon>Amygdaloideae</taxon>
        <taxon>Amygdaleae</taxon>
        <taxon>Prunus</taxon>
    </lineage>
</organism>
<proteinExistence type="inferred from homology"/>
<keyword evidence="1" id="KW-0052">Apoplast</keyword>
<evidence type="ECO:0000256" key="1">
    <source>
        <dbReference type="RuleBase" id="RU363099"/>
    </source>
</evidence>
<dbReference type="Proteomes" id="UP000250321">
    <property type="component" value="Unassembled WGS sequence"/>
</dbReference>
<dbReference type="Pfam" id="PF03018">
    <property type="entry name" value="Dirigent"/>
    <property type="match status" value="1"/>
</dbReference>
<keyword evidence="3" id="KW-1185">Reference proteome</keyword>
<keyword evidence="1" id="KW-0964">Secreted</keyword>
<evidence type="ECO:0000313" key="3">
    <source>
        <dbReference type="Proteomes" id="UP000250321"/>
    </source>
</evidence>
<dbReference type="PANTHER" id="PTHR46215:SF5">
    <property type="entry name" value="DIRIGENT PROTEIN"/>
    <property type="match status" value="1"/>
</dbReference>
<dbReference type="PANTHER" id="PTHR46215">
    <property type="entry name" value="DIRIGENT PROTEIN 24-RELATED"/>
    <property type="match status" value="1"/>
</dbReference>